<organism evidence="3 4">
    <name type="scientific">Onychostoma macrolepis</name>
    <dbReference type="NCBI Taxonomy" id="369639"/>
    <lineage>
        <taxon>Eukaryota</taxon>
        <taxon>Metazoa</taxon>
        <taxon>Chordata</taxon>
        <taxon>Craniata</taxon>
        <taxon>Vertebrata</taxon>
        <taxon>Euteleostomi</taxon>
        <taxon>Actinopterygii</taxon>
        <taxon>Neopterygii</taxon>
        <taxon>Teleostei</taxon>
        <taxon>Ostariophysi</taxon>
        <taxon>Cypriniformes</taxon>
        <taxon>Cyprinidae</taxon>
        <taxon>Acrossocheilinae</taxon>
        <taxon>Onychostoma</taxon>
    </lineage>
</organism>
<dbReference type="Proteomes" id="UP000579812">
    <property type="component" value="Unassembled WGS sequence"/>
</dbReference>
<evidence type="ECO:0000256" key="2">
    <source>
        <dbReference type="SAM" id="SignalP"/>
    </source>
</evidence>
<dbReference type="AlphaFoldDB" id="A0A7J6CGT9"/>
<name>A0A7J6CGT9_9TELE</name>
<evidence type="ECO:0000313" key="4">
    <source>
        <dbReference type="Proteomes" id="UP000579812"/>
    </source>
</evidence>
<evidence type="ECO:0000313" key="3">
    <source>
        <dbReference type="EMBL" id="KAF4106304.1"/>
    </source>
</evidence>
<keyword evidence="1" id="KW-1133">Transmembrane helix</keyword>
<keyword evidence="1" id="KW-0472">Membrane</keyword>
<accession>A0A7J6CGT9</accession>
<feature type="chain" id="PRO_5029555658" evidence="2">
    <location>
        <begin position="23"/>
        <end position="216"/>
    </location>
</feature>
<proteinExistence type="predicted"/>
<sequence length="216" mass="24795">MNAINAVQLFFLLWTFTAVCQADDDFFSVTCQNVTGSVGKQATFTCKIHRSAKCCIVMYKFQYPESYKDSTIRKEEFTVNSCEERNSFTCRFTPTTAKTEQFRFFVQTKCGVKRTEFTVDITGYYITETIKPEILAEVVTPGKTEEPAWDVSETSEQNKAEGRGFKIAVIAAVISCLIIIIMPIIYRMTQKHPKQKRTFLVFRHDEDNSNHPENVI</sequence>
<dbReference type="OrthoDB" id="8913845at2759"/>
<comment type="caution">
    <text evidence="3">The sequence shown here is derived from an EMBL/GenBank/DDBJ whole genome shotgun (WGS) entry which is preliminary data.</text>
</comment>
<feature type="transmembrane region" description="Helical" evidence="1">
    <location>
        <begin position="167"/>
        <end position="186"/>
    </location>
</feature>
<gene>
    <name evidence="3" type="ORF">G5714_012294</name>
</gene>
<dbReference type="EMBL" id="JAAMOB010000012">
    <property type="protein sequence ID" value="KAF4106304.1"/>
    <property type="molecule type" value="Genomic_DNA"/>
</dbReference>
<keyword evidence="1" id="KW-0812">Transmembrane</keyword>
<protein>
    <submittedName>
        <fullName evidence="3">Uncharacterized protein</fullName>
    </submittedName>
</protein>
<reference evidence="3 4" key="1">
    <citation type="submission" date="2020-04" db="EMBL/GenBank/DDBJ databases">
        <title>Chromosome-level genome assembly of a cyprinid fish Onychostoma macrolepis by integration of Nanopore Sequencing, Bionano and Hi-C technology.</title>
        <authorList>
            <person name="Wang D."/>
        </authorList>
    </citation>
    <scope>NUCLEOTIDE SEQUENCE [LARGE SCALE GENOMIC DNA]</scope>
    <source>
        <strain evidence="3">SWU-2019</strain>
        <tissue evidence="3">Muscle</tissue>
    </source>
</reference>
<evidence type="ECO:0000256" key="1">
    <source>
        <dbReference type="SAM" id="Phobius"/>
    </source>
</evidence>
<keyword evidence="4" id="KW-1185">Reference proteome</keyword>
<feature type="signal peptide" evidence="2">
    <location>
        <begin position="1"/>
        <end position="22"/>
    </location>
</feature>
<keyword evidence="2" id="KW-0732">Signal</keyword>